<proteinExistence type="predicted"/>
<evidence type="ECO:0000256" key="9">
    <source>
        <dbReference type="SAM" id="MobiDB-lite"/>
    </source>
</evidence>
<dbReference type="EMBL" id="CAXAMN010010125">
    <property type="protein sequence ID" value="CAK9030913.1"/>
    <property type="molecule type" value="Genomic_DNA"/>
</dbReference>
<dbReference type="SMART" id="SM00220">
    <property type="entry name" value="S_TKc"/>
    <property type="match status" value="1"/>
</dbReference>
<evidence type="ECO:0000313" key="12">
    <source>
        <dbReference type="Proteomes" id="UP001642484"/>
    </source>
</evidence>
<feature type="domain" description="Protein kinase" evidence="10">
    <location>
        <begin position="504"/>
        <end position="825"/>
    </location>
</feature>
<feature type="compositionally biased region" description="Low complexity" evidence="9">
    <location>
        <begin position="192"/>
        <end position="202"/>
    </location>
</feature>
<evidence type="ECO:0000313" key="11">
    <source>
        <dbReference type="EMBL" id="CAK9030913.1"/>
    </source>
</evidence>
<keyword evidence="6" id="KW-0067">ATP-binding</keyword>
<evidence type="ECO:0000256" key="5">
    <source>
        <dbReference type="ARBA" id="ARBA00022777"/>
    </source>
</evidence>
<organism evidence="11 12">
    <name type="scientific">Durusdinium trenchii</name>
    <dbReference type="NCBI Taxonomy" id="1381693"/>
    <lineage>
        <taxon>Eukaryota</taxon>
        <taxon>Sar</taxon>
        <taxon>Alveolata</taxon>
        <taxon>Dinophyceae</taxon>
        <taxon>Suessiales</taxon>
        <taxon>Symbiodiniaceae</taxon>
        <taxon>Durusdinium</taxon>
    </lineage>
</organism>
<dbReference type="InterPro" id="IPR000719">
    <property type="entry name" value="Prot_kinase_dom"/>
</dbReference>
<evidence type="ECO:0000256" key="3">
    <source>
        <dbReference type="ARBA" id="ARBA00022679"/>
    </source>
</evidence>
<comment type="caution">
    <text evidence="11">The sequence shown here is derived from an EMBL/GenBank/DDBJ whole genome shotgun (WGS) entry which is preliminary data.</text>
</comment>
<dbReference type="Gene3D" id="3.30.200.20">
    <property type="entry name" value="Phosphorylase Kinase, domain 1"/>
    <property type="match status" value="1"/>
</dbReference>
<accession>A0ABP0KVJ6</accession>
<keyword evidence="12" id="KW-1185">Reference proteome</keyword>
<keyword evidence="5" id="KW-0418">Kinase</keyword>
<evidence type="ECO:0000256" key="4">
    <source>
        <dbReference type="ARBA" id="ARBA00022741"/>
    </source>
</evidence>
<evidence type="ECO:0000256" key="8">
    <source>
        <dbReference type="ARBA" id="ARBA00048679"/>
    </source>
</evidence>
<keyword evidence="4" id="KW-0547">Nucleotide-binding</keyword>
<dbReference type="Proteomes" id="UP001642484">
    <property type="component" value="Unassembled WGS sequence"/>
</dbReference>
<evidence type="ECO:0000256" key="6">
    <source>
        <dbReference type="ARBA" id="ARBA00022840"/>
    </source>
</evidence>
<name>A0ABP0KVJ6_9DINO</name>
<reference evidence="11 12" key="1">
    <citation type="submission" date="2024-02" db="EMBL/GenBank/DDBJ databases">
        <authorList>
            <person name="Chen Y."/>
            <person name="Shah S."/>
            <person name="Dougan E. K."/>
            <person name="Thang M."/>
            <person name="Chan C."/>
        </authorList>
    </citation>
    <scope>NUCLEOTIDE SEQUENCE [LARGE SCALE GENOMIC DNA]</scope>
</reference>
<dbReference type="SUPFAM" id="SSF56112">
    <property type="entry name" value="Protein kinase-like (PK-like)"/>
    <property type="match status" value="1"/>
</dbReference>
<evidence type="ECO:0000256" key="1">
    <source>
        <dbReference type="ARBA" id="ARBA00012513"/>
    </source>
</evidence>
<sequence length="892" mass="98119">MEYTGFKAESGDLRSLRQVKGHPGADPLSEHYGGHLKFRNTKSFSMSVASTPDALSPDAESVSGESWAKRPKDAAYAALRYLGLLPNSSKHPPAKSAQVRTSSVVGHLLEFALSVCFATAAECRALAEAAGEEDKKALLRLRALAERTNLLGRGVVVSSVNDATLSPAELVFAFLEASANSRRHTYGRHHSASSMMSSAGRSFSRVKFDDNPPDENRSLNGDSRHHTPPRQETDQVVQGQYLNNLPRQDSLASNQSGMSFLNKRTGFGRSQSDFSYSSFADFNRKHEAGDEKNARTVTETSVPDAPAFVEFLIVILKGQESSAEPLPLGSKGGSGNLVLDLKLNHDFIKADHTDDDAASALTYHSYCDALLGSEGAEEKETISAEIARMEGAEGKQTIRVTFNSKCLRTHNRWQAHLLAQQRALLDMVTGKLKAVEKTLKADEEVQEEERELLRGFRKIVRREQGPDDVQAPVEVFVVPLAEFQYKKHQEVFGLSRFSKGAMPGRQLEASGEGEIREKLREKGVRLNWKSVSTDEVISNAEERRLEEYLLLAKRLRDNETVALKEINMRRLSRVAKEEIDRELRLLRELSWPSIVFTLDAWENEKEKLLVTQLIEGGSLSHRIETAREGAEEEGYSVDRVADWFVQTLHGLSYLHWRGVIHRDIKPGNLLIGQDNRLLQIGDLGSAMLLPGTGPFPNPHAKVVAPVTSPSYASPEALLQETHLAASDVWCVGASFFEVLALHPLFPQVQSMAEAQEHVRAFDPSMAAPTNGATNYALAALSTLNQLRCSSSSSAAAVELAGALPELVRPDFMQRPTAATVASRYFCMKRVKTLLKETGAVPKGMLSGHIEDYKTVLKQSQAAKNTAPDAAGVSPVDSPVARGRGPRPRREML</sequence>
<dbReference type="InterPro" id="IPR051131">
    <property type="entry name" value="NEK_Ser/Thr_kinase_NIMA"/>
</dbReference>
<feature type="region of interest" description="Disordered" evidence="9">
    <location>
        <begin position="860"/>
        <end position="892"/>
    </location>
</feature>
<comment type="catalytic activity">
    <reaction evidence="8">
        <text>L-seryl-[protein] + ATP = O-phospho-L-seryl-[protein] + ADP + H(+)</text>
        <dbReference type="Rhea" id="RHEA:17989"/>
        <dbReference type="Rhea" id="RHEA-COMP:9863"/>
        <dbReference type="Rhea" id="RHEA-COMP:11604"/>
        <dbReference type="ChEBI" id="CHEBI:15378"/>
        <dbReference type="ChEBI" id="CHEBI:29999"/>
        <dbReference type="ChEBI" id="CHEBI:30616"/>
        <dbReference type="ChEBI" id="CHEBI:83421"/>
        <dbReference type="ChEBI" id="CHEBI:456216"/>
        <dbReference type="EC" id="2.7.11.1"/>
    </reaction>
</comment>
<protein>
    <recommendedName>
        <fullName evidence="1">non-specific serine/threonine protein kinase</fullName>
        <ecNumber evidence="1">2.7.11.1</ecNumber>
    </recommendedName>
</protein>
<gene>
    <name evidence="11" type="ORF">CCMP2556_LOCUS18081</name>
</gene>
<evidence type="ECO:0000256" key="2">
    <source>
        <dbReference type="ARBA" id="ARBA00022527"/>
    </source>
</evidence>
<keyword evidence="3" id="KW-0808">Transferase</keyword>
<dbReference type="InterPro" id="IPR011009">
    <property type="entry name" value="Kinase-like_dom_sf"/>
</dbReference>
<dbReference type="Gene3D" id="1.10.510.10">
    <property type="entry name" value="Transferase(Phosphotransferase) domain 1"/>
    <property type="match status" value="1"/>
</dbReference>
<dbReference type="InterPro" id="IPR008271">
    <property type="entry name" value="Ser/Thr_kinase_AS"/>
</dbReference>
<comment type="catalytic activity">
    <reaction evidence="7">
        <text>L-threonyl-[protein] + ATP = O-phospho-L-threonyl-[protein] + ADP + H(+)</text>
        <dbReference type="Rhea" id="RHEA:46608"/>
        <dbReference type="Rhea" id="RHEA-COMP:11060"/>
        <dbReference type="Rhea" id="RHEA-COMP:11605"/>
        <dbReference type="ChEBI" id="CHEBI:15378"/>
        <dbReference type="ChEBI" id="CHEBI:30013"/>
        <dbReference type="ChEBI" id="CHEBI:30616"/>
        <dbReference type="ChEBI" id="CHEBI:61977"/>
        <dbReference type="ChEBI" id="CHEBI:456216"/>
        <dbReference type="EC" id="2.7.11.1"/>
    </reaction>
</comment>
<evidence type="ECO:0000256" key="7">
    <source>
        <dbReference type="ARBA" id="ARBA00047899"/>
    </source>
</evidence>
<evidence type="ECO:0000259" key="10">
    <source>
        <dbReference type="PROSITE" id="PS50011"/>
    </source>
</evidence>
<dbReference type="PROSITE" id="PS00108">
    <property type="entry name" value="PROTEIN_KINASE_ST"/>
    <property type="match status" value="1"/>
</dbReference>
<dbReference type="Pfam" id="PF00069">
    <property type="entry name" value="Pkinase"/>
    <property type="match status" value="1"/>
</dbReference>
<dbReference type="PANTHER" id="PTHR44899:SF3">
    <property type="entry name" value="SERINE_THREONINE-PROTEIN KINASE NEK1"/>
    <property type="match status" value="1"/>
</dbReference>
<feature type="region of interest" description="Disordered" evidence="9">
    <location>
        <begin position="186"/>
        <end position="235"/>
    </location>
</feature>
<keyword evidence="2" id="KW-0723">Serine/threonine-protein kinase</keyword>
<dbReference type="EC" id="2.7.11.1" evidence="1"/>
<dbReference type="PROSITE" id="PS50011">
    <property type="entry name" value="PROTEIN_KINASE_DOM"/>
    <property type="match status" value="1"/>
</dbReference>
<feature type="compositionally biased region" description="Basic and acidic residues" evidence="9">
    <location>
        <begin position="206"/>
        <end position="233"/>
    </location>
</feature>
<dbReference type="PANTHER" id="PTHR44899">
    <property type="entry name" value="CAMK FAMILY PROTEIN KINASE"/>
    <property type="match status" value="1"/>
</dbReference>